<dbReference type="GO" id="GO:0003838">
    <property type="term" value="F:sterol 24-C-methyltransferase activity"/>
    <property type="evidence" value="ECO:0007669"/>
    <property type="project" value="TreeGrafter"/>
</dbReference>
<reference evidence="3" key="1">
    <citation type="submission" date="2020-10" db="EMBL/GenBank/DDBJ databases">
        <authorList>
            <person name="Gilroy R."/>
        </authorList>
    </citation>
    <scope>NUCLEOTIDE SEQUENCE</scope>
    <source>
        <strain evidence="3">CHK188-20938</strain>
    </source>
</reference>
<dbReference type="AlphaFoldDB" id="A0A9D1P587"/>
<dbReference type="Pfam" id="PF08241">
    <property type="entry name" value="Methyltransf_11"/>
    <property type="match status" value="1"/>
</dbReference>
<evidence type="ECO:0000313" key="4">
    <source>
        <dbReference type="Proteomes" id="UP000824169"/>
    </source>
</evidence>
<dbReference type="PANTHER" id="PTHR44068">
    <property type="entry name" value="ZGC:194242"/>
    <property type="match status" value="1"/>
</dbReference>
<dbReference type="GO" id="GO:0032259">
    <property type="term" value="P:methylation"/>
    <property type="evidence" value="ECO:0007669"/>
    <property type="project" value="UniProtKB-KW"/>
</dbReference>
<name>A0A9D1P587_9FIRM</name>
<comment type="caution">
    <text evidence="3">The sequence shown here is derived from an EMBL/GenBank/DDBJ whole genome shotgun (WGS) entry which is preliminary data.</text>
</comment>
<organism evidence="3 4">
    <name type="scientific">Candidatus Scatomonas pullistercoris</name>
    <dbReference type="NCBI Taxonomy" id="2840920"/>
    <lineage>
        <taxon>Bacteria</taxon>
        <taxon>Bacillati</taxon>
        <taxon>Bacillota</taxon>
        <taxon>Clostridia</taxon>
        <taxon>Lachnospirales</taxon>
        <taxon>Lachnospiraceae</taxon>
        <taxon>Lachnospiraceae incertae sedis</taxon>
        <taxon>Candidatus Scatomonas</taxon>
    </lineage>
</organism>
<dbReference type="CDD" id="cd02440">
    <property type="entry name" value="AdoMet_MTases"/>
    <property type="match status" value="1"/>
</dbReference>
<dbReference type="EMBL" id="DVOO01000027">
    <property type="protein sequence ID" value="HIV25808.1"/>
    <property type="molecule type" value="Genomic_DNA"/>
</dbReference>
<proteinExistence type="predicted"/>
<evidence type="ECO:0000256" key="1">
    <source>
        <dbReference type="ARBA" id="ARBA00022679"/>
    </source>
</evidence>
<dbReference type="Proteomes" id="UP000824169">
    <property type="component" value="Unassembled WGS sequence"/>
</dbReference>
<feature type="domain" description="Methyltransferase type 11" evidence="2">
    <location>
        <begin position="1"/>
        <end position="99"/>
    </location>
</feature>
<reference evidence="3" key="2">
    <citation type="journal article" date="2021" name="PeerJ">
        <title>Extensive microbial diversity within the chicken gut microbiome revealed by metagenomics and culture.</title>
        <authorList>
            <person name="Gilroy R."/>
            <person name="Ravi A."/>
            <person name="Getino M."/>
            <person name="Pursley I."/>
            <person name="Horton D.L."/>
            <person name="Alikhan N.F."/>
            <person name="Baker D."/>
            <person name="Gharbi K."/>
            <person name="Hall N."/>
            <person name="Watson M."/>
            <person name="Adriaenssens E.M."/>
            <person name="Foster-Nyarko E."/>
            <person name="Jarju S."/>
            <person name="Secka A."/>
            <person name="Antonio M."/>
            <person name="Oren A."/>
            <person name="Chaudhuri R.R."/>
            <person name="La Ragione R."/>
            <person name="Hildebrand F."/>
            <person name="Pallen M.J."/>
        </authorList>
    </citation>
    <scope>NUCLEOTIDE SEQUENCE</scope>
    <source>
        <strain evidence="3">CHK188-20938</strain>
    </source>
</reference>
<sequence>DIGCGGGANLKRLLGKSSNGHITGVDYSEVSVQKSKKLNRAAIQEGRCEVLQGNVMNLPFSENSFHLITAFETIYFWPDIQVAFQQVYRVLKNSGTFLICNEANGKNTKDEKWTDIIHGMTIYTSEQIEKALKNAGFSKIQVEQNEKGWLCAICKRDN</sequence>
<dbReference type="SUPFAM" id="SSF53335">
    <property type="entry name" value="S-adenosyl-L-methionine-dependent methyltransferases"/>
    <property type="match status" value="1"/>
</dbReference>
<dbReference type="InterPro" id="IPR013216">
    <property type="entry name" value="Methyltransf_11"/>
</dbReference>
<dbReference type="GO" id="GO:0016126">
    <property type="term" value="P:sterol biosynthetic process"/>
    <property type="evidence" value="ECO:0007669"/>
    <property type="project" value="TreeGrafter"/>
</dbReference>
<dbReference type="PANTHER" id="PTHR44068:SF1">
    <property type="entry name" value="HYPOTHETICAL LOC100005854"/>
    <property type="match status" value="1"/>
</dbReference>
<accession>A0A9D1P587</accession>
<dbReference type="Gene3D" id="3.40.50.150">
    <property type="entry name" value="Vaccinia Virus protein VP39"/>
    <property type="match status" value="1"/>
</dbReference>
<gene>
    <name evidence="3" type="ORF">IAB71_08575</name>
</gene>
<dbReference type="InterPro" id="IPR029063">
    <property type="entry name" value="SAM-dependent_MTases_sf"/>
</dbReference>
<dbReference type="InterPro" id="IPR050447">
    <property type="entry name" value="Erg6_SMT_methyltransf"/>
</dbReference>
<feature type="non-terminal residue" evidence="3">
    <location>
        <position position="1"/>
    </location>
</feature>
<keyword evidence="1" id="KW-0808">Transferase</keyword>
<evidence type="ECO:0000259" key="2">
    <source>
        <dbReference type="Pfam" id="PF08241"/>
    </source>
</evidence>
<protein>
    <submittedName>
        <fullName evidence="3">Class I SAM-dependent methyltransferase</fullName>
    </submittedName>
</protein>
<evidence type="ECO:0000313" key="3">
    <source>
        <dbReference type="EMBL" id="HIV25808.1"/>
    </source>
</evidence>
<keyword evidence="3" id="KW-0489">Methyltransferase</keyword>